<organism evidence="6 7">
    <name type="scientific">Apiospora marii</name>
    <dbReference type="NCBI Taxonomy" id="335849"/>
    <lineage>
        <taxon>Eukaryota</taxon>
        <taxon>Fungi</taxon>
        <taxon>Dikarya</taxon>
        <taxon>Ascomycota</taxon>
        <taxon>Pezizomycotina</taxon>
        <taxon>Sordariomycetes</taxon>
        <taxon>Xylariomycetidae</taxon>
        <taxon>Amphisphaeriales</taxon>
        <taxon>Apiosporaceae</taxon>
        <taxon>Apiospora</taxon>
    </lineage>
</organism>
<dbReference type="Proteomes" id="UP001396898">
    <property type="component" value="Unassembled WGS sequence"/>
</dbReference>
<evidence type="ECO:0000256" key="1">
    <source>
        <dbReference type="ARBA" id="ARBA00004141"/>
    </source>
</evidence>
<evidence type="ECO:0000313" key="7">
    <source>
        <dbReference type="Proteomes" id="UP001396898"/>
    </source>
</evidence>
<comment type="caution">
    <text evidence="6">The sequence shown here is derived from an EMBL/GenBank/DDBJ whole genome shotgun (WGS) entry which is preliminary data.</text>
</comment>
<evidence type="ECO:0000256" key="3">
    <source>
        <dbReference type="ARBA" id="ARBA00022989"/>
    </source>
</evidence>
<name>A0ABR1R3U8_9PEZI</name>
<evidence type="ECO:0000256" key="5">
    <source>
        <dbReference type="ARBA" id="ARBA00034313"/>
    </source>
</evidence>
<gene>
    <name evidence="6" type="ORF">PG991_015559</name>
</gene>
<protein>
    <recommendedName>
        <fullName evidence="8">DUF1772-domain-containing protein</fullName>
    </recommendedName>
</protein>
<dbReference type="EMBL" id="JAQQWI010000022">
    <property type="protein sequence ID" value="KAK7996092.1"/>
    <property type="molecule type" value="Genomic_DNA"/>
</dbReference>
<keyword evidence="4" id="KW-0472">Membrane</keyword>
<dbReference type="PANTHER" id="PTHR35042">
    <property type="entry name" value="ANTHRONE OXYGENASE ENCC"/>
    <property type="match status" value="1"/>
</dbReference>
<proteinExistence type="inferred from homology"/>
<dbReference type="Pfam" id="PF08592">
    <property type="entry name" value="Anthrone_oxy"/>
    <property type="match status" value="1"/>
</dbReference>
<dbReference type="PANTHER" id="PTHR35042:SF1">
    <property type="entry name" value="DUF1772-DOMAIN-CONTAINING PROTEIN"/>
    <property type="match status" value="1"/>
</dbReference>
<comment type="similarity">
    <text evidence="5">Belongs to the anthrone oxygenase family.</text>
</comment>
<evidence type="ECO:0008006" key="8">
    <source>
        <dbReference type="Google" id="ProtNLM"/>
    </source>
</evidence>
<evidence type="ECO:0000256" key="4">
    <source>
        <dbReference type="ARBA" id="ARBA00023136"/>
    </source>
</evidence>
<accession>A0ABR1R3U8</accession>
<comment type="subcellular location">
    <subcellularLocation>
        <location evidence="1">Membrane</location>
        <topology evidence="1">Multi-pass membrane protein</topology>
    </subcellularLocation>
</comment>
<keyword evidence="2" id="KW-0812">Transmembrane</keyword>
<sequence>MSITALKVVTSATVACSFILAGNAITQSFMGVPALLVDFPAPGSPTHAERARLLGRQWPIFWEVGNRFFRPLSTLGIALYGSAAWAARQQGRGNWKLLAVAACCNILTAAHSAINMQPINERITALGTAPAPGDNKAEATGDEKAEEYARRWGRLNLLRVVMPLIAGTLAMSQVLEN</sequence>
<dbReference type="InterPro" id="IPR013901">
    <property type="entry name" value="Anthrone_oxy"/>
</dbReference>
<reference evidence="6 7" key="1">
    <citation type="submission" date="2023-01" db="EMBL/GenBank/DDBJ databases">
        <title>Analysis of 21 Apiospora genomes using comparative genomics revels a genus with tremendous synthesis potential of carbohydrate active enzymes and secondary metabolites.</title>
        <authorList>
            <person name="Sorensen T."/>
        </authorList>
    </citation>
    <scope>NUCLEOTIDE SEQUENCE [LARGE SCALE GENOMIC DNA]</scope>
    <source>
        <strain evidence="6 7">CBS 20057</strain>
    </source>
</reference>
<evidence type="ECO:0000256" key="2">
    <source>
        <dbReference type="ARBA" id="ARBA00022692"/>
    </source>
</evidence>
<keyword evidence="7" id="KW-1185">Reference proteome</keyword>
<evidence type="ECO:0000313" key="6">
    <source>
        <dbReference type="EMBL" id="KAK7996092.1"/>
    </source>
</evidence>
<keyword evidence="3" id="KW-1133">Transmembrane helix</keyword>